<organism evidence="1 2">
    <name type="scientific">Bilophila wadsworthia (strain 3_1_6)</name>
    <dbReference type="NCBI Taxonomy" id="563192"/>
    <lineage>
        <taxon>Bacteria</taxon>
        <taxon>Pseudomonadati</taxon>
        <taxon>Thermodesulfobacteriota</taxon>
        <taxon>Desulfovibrionia</taxon>
        <taxon>Desulfovibrionales</taxon>
        <taxon>Desulfovibrionaceae</taxon>
        <taxon>Bilophila</taxon>
    </lineage>
</organism>
<evidence type="ECO:0000313" key="1">
    <source>
        <dbReference type="EMBL" id="EFV43387.1"/>
    </source>
</evidence>
<keyword evidence="2" id="KW-1185">Reference proteome</keyword>
<reference evidence="1 2" key="1">
    <citation type="submission" date="2010-10" db="EMBL/GenBank/DDBJ databases">
        <authorList>
            <consortium name="The Broad Institute Genome Sequencing Platform"/>
            <person name="Ward D."/>
            <person name="Earl A."/>
            <person name="Feldgarden M."/>
            <person name="Young S.K."/>
            <person name="Gargeya S."/>
            <person name="Zeng Q."/>
            <person name="Alvarado L."/>
            <person name="Berlin A."/>
            <person name="Bochicchio J."/>
            <person name="Chapman S.B."/>
            <person name="Chen Z."/>
            <person name="Freedman E."/>
            <person name="Gellesch M."/>
            <person name="Goldberg J."/>
            <person name="Griggs A."/>
            <person name="Gujja S."/>
            <person name="Heilman E."/>
            <person name="Heiman D."/>
            <person name="Howarth C."/>
            <person name="Mehta T."/>
            <person name="Neiman D."/>
            <person name="Pearson M."/>
            <person name="Roberts A."/>
            <person name="Saif S."/>
            <person name="Shea T."/>
            <person name="Shenoy N."/>
            <person name="Sisk P."/>
            <person name="Stolte C."/>
            <person name="Sykes S."/>
            <person name="White J."/>
            <person name="Yandava C."/>
            <person name="Allen-Vercoe E."/>
            <person name="Sibley C."/>
            <person name="Ambrose C.E."/>
            <person name="Strauss J."/>
            <person name="Daigneault M."/>
            <person name="Haas B."/>
            <person name="Nusbaum C."/>
            <person name="Birren B."/>
        </authorList>
    </citation>
    <scope>NUCLEOTIDE SEQUENCE [LARGE SCALE GENOMIC DNA]</scope>
    <source>
        <strain evidence="1 2">3_1_6</strain>
    </source>
</reference>
<dbReference type="HOGENOM" id="CLU_2285993_0_0_7"/>
<name>E5Y9J5_BILW3</name>
<accession>E5Y9J5</accession>
<dbReference type="AlphaFoldDB" id="E5Y9J5"/>
<dbReference type="Proteomes" id="UP000006034">
    <property type="component" value="Unassembled WGS sequence"/>
</dbReference>
<dbReference type="STRING" id="563192.HMPREF0179_02910"/>
<reference evidence="1 2" key="2">
    <citation type="submission" date="2013-04" db="EMBL/GenBank/DDBJ databases">
        <title>The Genome Sequence of Bilophila wadsworthia 3_1_6.</title>
        <authorList>
            <consortium name="The Broad Institute Genomics Platform"/>
            <person name="Earl A."/>
            <person name="Ward D."/>
            <person name="Feldgarden M."/>
            <person name="Gevers D."/>
            <person name="Sibley C."/>
            <person name="Strauss J."/>
            <person name="Allen-Vercoe E."/>
            <person name="Walker B."/>
            <person name="Young S."/>
            <person name="Zeng Q."/>
            <person name="Gargeya S."/>
            <person name="Fitzgerald M."/>
            <person name="Haas B."/>
            <person name="Abouelleil A."/>
            <person name="Allen A.W."/>
            <person name="Alvarado L."/>
            <person name="Arachchi H.M."/>
            <person name="Berlin A.M."/>
            <person name="Chapman S.B."/>
            <person name="Gainer-Dewar J."/>
            <person name="Goldberg J."/>
            <person name="Griggs A."/>
            <person name="Gujja S."/>
            <person name="Hansen M."/>
            <person name="Howarth C."/>
            <person name="Imamovic A."/>
            <person name="Ireland A."/>
            <person name="Larimer J."/>
            <person name="McCowan C."/>
            <person name="Murphy C."/>
            <person name="Pearson M."/>
            <person name="Poon T.W."/>
            <person name="Priest M."/>
            <person name="Roberts A."/>
            <person name="Saif S."/>
            <person name="Shea T."/>
            <person name="Sisk P."/>
            <person name="Sykes S."/>
            <person name="Wortman J."/>
            <person name="Nusbaum C."/>
            <person name="Birren B."/>
        </authorList>
    </citation>
    <scope>NUCLEOTIDE SEQUENCE [LARGE SCALE GENOMIC DNA]</scope>
    <source>
        <strain evidence="1 2">3_1_6</strain>
    </source>
</reference>
<proteinExistence type="predicted"/>
<sequence length="101" mass="11573">MTAQEWLDELERLREAATPGPWKHDKWIIKSLEARKIAQTINLDNSAYIVAACNAVPMLVEMLRIAVSLIEAQNAQRARKGERIPDIDVMRLLFTMTEPKE</sequence>
<gene>
    <name evidence="1" type="ORF">HMPREF0179_02910</name>
</gene>
<protein>
    <submittedName>
        <fullName evidence="1">Uncharacterized protein</fullName>
    </submittedName>
</protein>
<dbReference type="EMBL" id="ADCP02000001">
    <property type="protein sequence ID" value="EFV43387.1"/>
    <property type="molecule type" value="Genomic_DNA"/>
</dbReference>
<comment type="caution">
    <text evidence="1">The sequence shown here is derived from an EMBL/GenBank/DDBJ whole genome shotgun (WGS) entry which is preliminary data.</text>
</comment>
<evidence type="ECO:0000313" key="2">
    <source>
        <dbReference type="Proteomes" id="UP000006034"/>
    </source>
</evidence>